<protein>
    <submittedName>
        <fullName evidence="7">ABC transporter substrate-binding protein</fullName>
    </submittedName>
</protein>
<keyword evidence="4" id="KW-0732">Signal</keyword>
<evidence type="ECO:0000256" key="3">
    <source>
        <dbReference type="ARBA" id="ARBA00022448"/>
    </source>
</evidence>
<keyword evidence="3" id="KW-0813">Transport</keyword>
<gene>
    <name evidence="7" type="ORF">J3998_10460</name>
</gene>
<keyword evidence="8" id="KW-1185">Reference proteome</keyword>
<name>A0ABS3Q6U7_9GAMM</name>
<proteinExistence type="inferred from homology"/>
<accession>A0ABS3Q6U7</accession>
<organism evidence="7 8">
    <name type="scientific">Thiomicrorhabdus marina</name>
    <dbReference type="NCBI Taxonomy" id="2818442"/>
    <lineage>
        <taxon>Bacteria</taxon>
        <taxon>Pseudomonadati</taxon>
        <taxon>Pseudomonadota</taxon>
        <taxon>Gammaproteobacteria</taxon>
        <taxon>Thiotrichales</taxon>
        <taxon>Piscirickettsiaceae</taxon>
        <taxon>Thiomicrorhabdus</taxon>
    </lineage>
</organism>
<evidence type="ECO:0000313" key="8">
    <source>
        <dbReference type="Proteomes" id="UP000664835"/>
    </source>
</evidence>
<dbReference type="Gene3D" id="3.40.190.10">
    <property type="entry name" value="Periplasmic binding protein-like II"/>
    <property type="match status" value="1"/>
</dbReference>
<keyword evidence="5" id="KW-0812">Transmembrane</keyword>
<dbReference type="SUPFAM" id="SSF53850">
    <property type="entry name" value="Periplasmic binding protein-like II"/>
    <property type="match status" value="1"/>
</dbReference>
<dbReference type="InterPro" id="IPR000914">
    <property type="entry name" value="SBP_5_dom"/>
</dbReference>
<comment type="similarity">
    <text evidence="2">Belongs to the bacterial solute-binding protein 5 family.</text>
</comment>
<evidence type="ECO:0000256" key="5">
    <source>
        <dbReference type="SAM" id="Phobius"/>
    </source>
</evidence>
<dbReference type="Pfam" id="PF00496">
    <property type="entry name" value="SBP_bac_5"/>
    <property type="match status" value="1"/>
</dbReference>
<comment type="caution">
    <text evidence="7">The sequence shown here is derived from an EMBL/GenBank/DDBJ whole genome shotgun (WGS) entry which is preliminary data.</text>
</comment>
<reference evidence="7 8" key="1">
    <citation type="submission" date="2021-03" db="EMBL/GenBank/DDBJ databases">
        <title>Thiomicrorhabdus sp.nov.,novel sulfur-oxidizing bacteria isolated from coastal sediment.</title>
        <authorList>
            <person name="Liu X."/>
        </authorList>
    </citation>
    <scope>NUCLEOTIDE SEQUENCE [LARGE SCALE GENOMIC DNA]</scope>
    <source>
        <strain evidence="7 8">6S2-11</strain>
    </source>
</reference>
<dbReference type="PANTHER" id="PTHR30290">
    <property type="entry name" value="PERIPLASMIC BINDING COMPONENT OF ABC TRANSPORTER"/>
    <property type="match status" value="1"/>
</dbReference>
<dbReference type="EMBL" id="JAGETV010000022">
    <property type="protein sequence ID" value="MBO1927997.1"/>
    <property type="molecule type" value="Genomic_DNA"/>
</dbReference>
<dbReference type="CDD" id="cd08505">
    <property type="entry name" value="PBP2_NikA_DppA_OppA_like_18"/>
    <property type="match status" value="1"/>
</dbReference>
<evidence type="ECO:0000313" key="7">
    <source>
        <dbReference type="EMBL" id="MBO1927997.1"/>
    </source>
</evidence>
<evidence type="ECO:0000256" key="4">
    <source>
        <dbReference type="ARBA" id="ARBA00022729"/>
    </source>
</evidence>
<dbReference type="Gene3D" id="3.10.105.10">
    <property type="entry name" value="Dipeptide-binding Protein, Domain 3"/>
    <property type="match status" value="1"/>
</dbReference>
<keyword evidence="5" id="KW-0472">Membrane</keyword>
<dbReference type="Proteomes" id="UP000664835">
    <property type="component" value="Unassembled WGS sequence"/>
</dbReference>
<evidence type="ECO:0000259" key="6">
    <source>
        <dbReference type="Pfam" id="PF00496"/>
    </source>
</evidence>
<feature type="transmembrane region" description="Helical" evidence="5">
    <location>
        <begin position="703"/>
        <end position="725"/>
    </location>
</feature>
<dbReference type="InterPro" id="IPR039424">
    <property type="entry name" value="SBP_5"/>
</dbReference>
<evidence type="ECO:0000256" key="2">
    <source>
        <dbReference type="ARBA" id="ARBA00005695"/>
    </source>
</evidence>
<comment type="subcellular location">
    <subcellularLocation>
        <location evidence="1">Cell envelope</location>
    </subcellularLocation>
</comment>
<evidence type="ECO:0000256" key="1">
    <source>
        <dbReference type="ARBA" id="ARBA00004196"/>
    </source>
</evidence>
<dbReference type="PANTHER" id="PTHR30290:SF10">
    <property type="entry name" value="PERIPLASMIC OLIGOPEPTIDE-BINDING PROTEIN-RELATED"/>
    <property type="match status" value="1"/>
</dbReference>
<feature type="transmembrane region" description="Helical" evidence="5">
    <location>
        <begin position="12"/>
        <end position="31"/>
    </location>
</feature>
<sequence>MDKIGSRQHSPNLLLTIQFFIAIVVFLSVSYSQASWNDPYSEVNSDKKVLYSNFGTPPKHLDPVVSYSSNEWAFLGQIYEPPLQYHYFKRPYSLQPLTLKSMPEQHYFDEQGNILASDQSAKAAFTEYHFYLRDDVRFQPHPAFVKQGEQFLYHQLSAEQLQSISSINDLPQAVSRKLVAADYVYAIKRMALRQNHSPILDSMNQYIVGLKEFSDDISKRYEEQLKNSDKSVKVSYFDLNAYQIEGVKIHSDSHFSIKIKGLYPQFLYWLTMNFFAPIPWEADKFYKQKGLVEKNITLDTSPVGTGPYYLAENNPNQVMRLKKNPNFHDEFYPDDGLPYDANQLLLADAGKKLPLIDEVVYTLEKESVPLWNKFLQGYYDASGVSSESFDQAVSISSVGDIALTDQMRDKGIQFLNAVQPSIFYLGFNMADPVVGGYSEQQQKLRQAISIAINYEEYISIFLNGRGIAAQGPVPPGIFGFDEGSYNPYVYKEVDGRIQRRSIDEAKSLLAEAGYPGGKLEDGTSLKLYYDTSATGPDSQSRLNWYRKQFAKLGIELVIRATDYNRFQSKVRGAKVQLFSWGWNADYPDPENFMFLLFGDNAAINTNGAGINSANYDQAQFNELFTKMKRMPNSEERLQIVQQMTEIVQKDSPWVWGLHPKSLVLYHSWLQNVWPNSLANNTLKYRNLDSEARADKQQRWNQPVLWPIVLVVVLILLSIVPLMYAYRQRQMVKVGVSVNLKQRGGR</sequence>
<feature type="domain" description="Solute-binding protein family 5" evidence="6">
    <location>
        <begin position="115"/>
        <end position="601"/>
    </location>
</feature>
<keyword evidence="5" id="KW-1133">Transmembrane helix</keyword>